<dbReference type="Proteomes" id="UP000613177">
    <property type="component" value="Unassembled WGS sequence"/>
</dbReference>
<feature type="region of interest" description="Disordered" evidence="1">
    <location>
        <begin position="1"/>
        <end position="26"/>
    </location>
</feature>
<feature type="compositionally biased region" description="Polar residues" evidence="1">
    <location>
        <begin position="160"/>
        <end position="171"/>
    </location>
</feature>
<gene>
    <name evidence="2" type="ORF">INT48_000025</name>
</gene>
<proteinExistence type="predicted"/>
<feature type="region of interest" description="Disordered" evidence="1">
    <location>
        <begin position="132"/>
        <end position="185"/>
    </location>
</feature>
<dbReference type="EMBL" id="JAEPRE010000368">
    <property type="protein sequence ID" value="KAG2228737.1"/>
    <property type="molecule type" value="Genomic_DNA"/>
</dbReference>
<protein>
    <submittedName>
        <fullName evidence="2">Uncharacterized protein</fullName>
    </submittedName>
</protein>
<comment type="caution">
    <text evidence="2">The sequence shown here is derived from an EMBL/GenBank/DDBJ whole genome shotgun (WGS) entry which is preliminary data.</text>
</comment>
<keyword evidence="3" id="KW-1185">Reference proteome</keyword>
<dbReference type="AlphaFoldDB" id="A0A8H7SGA1"/>
<name>A0A8H7SGA1_9FUNG</name>
<evidence type="ECO:0000313" key="3">
    <source>
        <dbReference type="Proteomes" id="UP000613177"/>
    </source>
</evidence>
<organism evidence="2 3">
    <name type="scientific">Thamnidium elegans</name>
    <dbReference type="NCBI Taxonomy" id="101142"/>
    <lineage>
        <taxon>Eukaryota</taxon>
        <taxon>Fungi</taxon>
        <taxon>Fungi incertae sedis</taxon>
        <taxon>Mucoromycota</taxon>
        <taxon>Mucoromycotina</taxon>
        <taxon>Mucoromycetes</taxon>
        <taxon>Mucorales</taxon>
        <taxon>Mucorineae</taxon>
        <taxon>Mucoraceae</taxon>
        <taxon>Thamnidium</taxon>
    </lineage>
</organism>
<reference evidence="2" key="1">
    <citation type="submission" date="2021-01" db="EMBL/GenBank/DDBJ databases">
        <title>Metabolic potential, ecology and presence of endohyphal bacteria is reflected in genomic diversity of Mucoromycotina.</title>
        <authorList>
            <person name="Muszewska A."/>
            <person name="Okrasinska A."/>
            <person name="Steczkiewicz K."/>
            <person name="Drgas O."/>
            <person name="Orlowska M."/>
            <person name="Perlinska-Lenart U."/>
            <person name="Aleksandrzak-Piekarczyk T."/>
            <person name="Szatraj K."/>
            <person name="Zielenkiewicz U."/>
            <person name="Pilsyk S."/>
            <person name="Malc E."/>
            <person name="Mieczkowski P."/>
            <person name="Kruszewska J.S."/>
            <person name="Biernat P."/>
            <person name="Pawlowska J."/>
        </authorList>
    </citation>
    <scope>NUCLEOTIDE SEQUENCE</scope>
    <source>
        <strain evidence="2">WA0000018081</strain>
    </source>
</reference>
<sequence>MTNLPGHSPEKLLVPESSGSQNSLDDFTVNPIWTQALRSASPSPAAITTRSTSGKRSRTEENHEVHDISALTKSDLIAMVKNLQEQNLILTKCLADAHAATFNSPASKKKEEIFSRPSSSMMSKYATIVTQTEFPPLPKGKPSSDNTAKNKKSGSKSDKIVTQAQPSISNSQKKKNALNRKPTPQAKAWAKRLFNTTISSSGCVSYTHVVPISNRHYPWLTKKKEIKEFELCTRFLQNAFQKLFDYDDDELFFKWSNANCFDDTNNDNNQNCPDGIVENDKKAGGYFEVKPITTARNSAKS</sequence>
<feature type="region of interest" description="Disordered" evidence="1">
    <location>
        <begin position="38"/>
        <end position="65"/>
    </location>
</feature>
<evidence type="ECO:0000256" key="1">
    <source>
        <dbReference type="SAM" id="MobiDB-lite"/>
    </source>
</evidence>
<evidence type="ECO:0000313" key="2">
    <source>
        <dbReference type="EMBL" id="KAG2228737.1"/>
    </source>
</evidence>
<accession>A0A8H7SGA1</accession>
<feature type="compositionally biased region" description="Polar residues" evidence="1">
    <location>
        <begin position="17"/>
        <end position="26"/>
    </location>
</feature>